<dbReference type="PANTHER" id="PTHR42852:SF17">
    <property type="entry name" value="THIOREDOXIN-LIKE PROTEIN HI_1115"/>
    <property type="match status" value="1"/>
</dbReference>
<feature type="region of interest" description="Disordered" evidence="3">
    <location>
        <begin position="25"/>
        <end position="57"/>
    </location>
</feature>
<name>A0ABW4V8T3_9MICO</name>
<dbReference type="Pfam" id="PF08534">
    <property type="entry name" value="Redoxin"/>
    <property type="match status" value="1"/>
</dbReference>
<feature type="domain" description="Thioredoxin" evidence="5">
    <location>
        <begin position="52"/>
        <end position="188"/>
    </location>
</feature>
<dbReference type="Gene3D" id="3.40.30.10">
    <property type="entry name" value="Glutaredoxin"/>
    <property type="match status" value="1"/>
</dbReference>
<evidence type="ECO:0000256" key="4">
    <source>
        <dbReference type="SAM" id="SignalP"/>
    </source>
</evidence>
<dbReference type="PROSITE" id="PS51352">
    <property type="entry name" value="THIOREDOXIN_2"/>
    <property type="match status" value="1"/>
</dbReference>
<keyword evidence="7" id="KW-1185">Reference proteome</keyword>
<dbReference type="InterPro" id="IPR017937">
    <property type="entry name" value="Thioredoxin_CS"/>
</dbReference>
<keyword evidence="4" id="KW-0732">Signal</keyword>
<dbReference type="PROSITE" id="PS51257">
    <property type="entry name" value="PROKAR_LIPOPROTEIN"/>
    <property type="match status" value="1"/>
</dbReference>
<comment type="subcellular location">
    <subcellularLocation>
        <location evidence="1">Cell envelope</location>
    </subcellularLocation>
</comment>
<feature type="chain" id="PRO_5046991219" evidence="4">
    <location>
        <begin position="27"/>
        <end position="188"/>
    </location>
</feature>
<evidence type="ECO:0000256" key="2">
    <source>
        <dbReference type="ARBA" id="ARBA00022748"/>
    </source>
</evidence>
<dbReference type="Proteomes" id="UP001597338">
    <property type="component" value="Unassembled WGS sequence"/>
</dbReference>
<proteinExistence type="predicted"/>
<reference evidence="7" key="1">
    <citation type="journal article" date="2019" name="Int. J. Syst. Evol. Microbiol.">
        <title>The Global Catalogue of Microorganisms (GCM) 10K type strain sequencing project: providing services to taxonomists for standard genome sequencing and annotation.</title>
        <authorList>
            <consortium name="The Broad Institute Genomics Platform"/>
            <consortium name="The Broad Institute Genome Sequencing Center for Infectious Disease"/>
            <person name="Wu L."/>
            <person name="Ma J."/>
        </authorList>
    </citation>
    <scope>NUCLEOTIDE SEQUENCE [LARGE SCALE GENOMIC DNA]</scope>
    <source>
        <strain evidence="7">CCM 7043</strain>
    </source>
</reference>
<evidence type="ECO:0000256" key="3">
    <source>
        <dbReference type="SAM" id="MobiDB-lite"/>
    </source>
</evidence>
<organism evidence="6 7">
    <name type="scientific">Promicromonospora aerolata</name>
    <dbReference type="NCBI Taxonomy" id="195749"/>
    <lineage>
        <taxon>Bacteria</taxon>
        <taxon>Bacillati</taxon>
        <taxon>Actinomycetota</taxon>
        <taxon>Actinomycetes</taxon>
        <taxon>Micrococcales</taxon>
        <taxon>Promicromonosporaceae</taxon>
        <taxon>Promicromonospora</taxon>
    </lineage>
</organism>
<comment type="caution">
    <text evidence="6">The sequence shown here is derived from an EMBL/GenBank/DDBJ whole genome shotgun (WGS) entry which is preliminary data.</text>
</comment>
<keyword evidence="2" id="KW-0201">Cytochrome c-type biogenesis</keyword>
<gene>
    <name evidence="6" type="ORF">ACFSL2_10025</name>
</gene>
<evidence type="ECO:0000313" key="6">
    <source>
        <dbReference type="EMBL" id="MFD2025847.1"/>
    </source>
</evidence>
<dbReference type="InterPro" id="IPR013740">
    <property type="entry name" value="Redoxin"/>
</dbReference>
<dbReference type="InterPro" id="IPR050553">
    <property type="entry name" value="Thioredoxin_ResA/DsbE_sf"/>
</dbReference>
<evidence type="ECO:0000313" key="7">
    <source>
        <dbReference type="Proteomes" id="UP001597338"/>
    </source>
</evidence>
<sequence length="188" mass="19341">MGTRRALAAFVAAGSLLLAGCTGDEAAPPASDRVAAEPDSTPQSTGPDGAEPEPTGSALTFTATTVDGADFAAADLAGRPTVLWFWAPWCPTCVSQSPQVLDLAEQHGDAVNVVGVAGLDEPAAMADFIEMTGTDGLTHLDDEEGAVWRQFGITAQSTFALLDENGVVTYTGYLEPDELADRVAELAG</sequence>
<evidence type="ECO:0000259" key="5">
    <source>
        <dbReference type="PROSITE" id="PS51352"/>
    </source>
</evidence>
<dbReference type="PROSITE" id="PS00194">
    <property type="entry name" value="THIOREDOXIN_1"/>
    <property type="match status" value="1"/>
</dbReference>
<dbReference type="EMBL" id="JBHUHF010000001">
    <property type="protein sequence ID" value="MFD2025847.1"/>
    <property type="molecule type" value="Genomic_DNA"/>
</dbReference>
<dbReference type="InterPro" id="IPR036249">
    <property type="entry name" value="Thioredoxin-like_sf"/>
</dbReference>
<dbReference type="InterPro" id="IPR013766">
    <property type="entry name" value="Thioredoxin_domain"/>
</dbReference>
<protein>
    <submittedName>
        <fullName evidence="6">TlpA family protein disulfide reductase</fullName>
    </submittedName>
</protein>
<dbReference type="SUPFAM" id="SSF52833">
    <property type="entry name" value="Thioredoxin-like"/>
    <property type="match status" value="1"/>
</dbReference>
<evidence type="ECO:0000256" key="1">
    <source>
        <dbReference type="ARBA" id="ARBA00004196"/>
    </source>
</evidence>
<dbReference type="RefSeq" id="WP_377197719.1">
    <property type="nucleotide sequence ID" value="NZ_JBHUHF010000001.1"/>
</dbReference>
<feature type="signal peptide" evidence="4">
    <location>
        <begin position="1"/>
        <end position="26"/>
    </location>
</feature>
<dbReference type="PANTHER" id="PTHR42852">
    <property type="entry name" value="THIOL:DISULFIDE INTERCHANGE PROTEIN DSBE"/>
    <property type="match status" value="1"/>
</dbReference>
<accession>A0ABW4V8T3</accession>